<dbReference type="PANTHER" id="PTHR43759:SF1">
    <property type="entry name" value="GLUCOSE IMPORT SYSTEM PERMEASE PROTEIN GLCT"/>
    <property type="match status" value="1"/>
</dbReference>
<comment type="similarity">
    <text evidence="5">Belongs to the binding-protein-dependent transport system permease family.</text>
</comment>
<evidence type="ECO:0000259" key="6">
    <source>
        <dbReference type="PROSITE" id="PS50928"/>
    </source>
</evidence>
<name>A0A1G8G7L5_9FIRM</name>
<evidence type="ECO:0000313" key="8">
    <source>
        <dbReference type="Proteomes" id="UP000198656"/>
    </source>
</evidence>
<evidence type="ECO:0000256" key="1">
    <source>
        <dbReference type="ARBA" id="ARBA00004141"/>
    </source>
</evidence>
<organism evidence="7 8">
    <name type="scientific">Desulfosporosinus hippei DSM 8344</name>
    <dbReference type="NCBI Taxonomy" id="1121419"/>
    <lineage>
        <taxon>Bacteria</taxon>
        <taxon>Bacillati</taxon>
        <taxon>Bacillota</taxon>
        <taxon>Clostridia</taxon>
        <taxon>Eubacteriales</taxon>
        <taxon>Desulfitobacteriaceae</taxon>
        <taxon>Desulfosporosinus</taxon>
    </lineage>
</organism>
<keyword evidence="2 5" id="KW-0812">Transmembrane</keyword>
<dbReference type="InterPro" id="IPR035906">
    <property type="entry name" value="MetI-like_sf"/>
</dbReference>
<keyword evidence="8" id="KW-1185">Reference proteome</keyword>
<dbReference type="RefSeq" id="WP_092334793.1">
    <property type="nucleotide sequence ID" value="NZ_FNCP01000021.1"/>
</dbReference>
<dbReference type="GO" id="GO:0055085">
    <property type="term" value="P:transmembrane transport"/>
    <property type="evidence" value="ECO:0007669"/>
    <property type="project" value="InterPro"/>
</dbReference>
<keyword evidence="4 5" id="KW-0472">Membrane</keyword>
<feature type="transmembrane region" description="Helical" evidence="5">
    <location>
        <begin position="63"/>
        <end position="89"/>
    </location>
</feature>
<reference evidence="8" key="1">
    <citation type="submission" date="2016-10" db="EMBL/GenBank/DDBJ databases">
        <authorList>
            <person name="Varghese N."/>
            <person name="Submissions S."/>
        </authorList>
    </citation>
    <scope>NUCLEOTIDE SEQUENCE [LARGE SCALE GENOMIC DNA]</scope>
    <source>
        <strain evidence="8">DSM 8344</strain>
    </source>
</reference>
<dbReference type="PANTHER" id="PTHR43759">
    <property type="entry name" value="TREHALOSE TRANSPORT SYSTEM PERMEASE PROTEIN SUGA"/>
    <property type="match status" value="1"/>
</dbReference>
<dbReference type="Pfam" id="PF00528">
    <property type="entry name" value="BPD_transp_1"/>
    <property type="match status" value="1"/>
</dbReference>
<dbReference type="Gene3D" id="1.10.3720.10">
    <property type="entry name" value="MetI-like"/>
    <property type="match status" value="1"/>
</dbReference>
<feature type="transmembrane region" description="Helical" evidence="5">
    <location>
        <begin position="200"/>
        <end position="224"/>
    </location>
</feature>
<feature type="domain" description="ABC transmembrane type-1" evidence="6">
    <location>
        <begin position="63"/>
        <end position="279"/>
    </location>
</feature>
<proteinExistence type="inferred from homology"/>
<evidence type="ECO:0000256" key="2">
    <source>
        <dbReference type="ARBA" id="ARBA00022692"/>
    </source>
</evidence>
<gene>
    <name evidence="7" type="ORF">SAMN05443529_12188</name>
</gene>
<evidence type="ECO:0000256" key="4">
    <source>
        <dbReference type="ARBA" id="ARBA00023136"/>
    </source>
</evidence>
<dbReference type="GO" id="GO:0005886">
    <property type="term" value="C:plasma membrane"/>
    <property type="evidence" value="ECO:0007669"/>
    <property type="project" value="UniProtKB-SubCell"/>
</dbReference>
<dbReference type="Proteomes" id="UP000198656">
    <property type="component" value="Unassembled WGS sequence"/>
</dbReference>
<feature type="transmembrane region" description="Helical" evidence="5">
    <location>
        <begin position="110"/>
        <end position="136"/>
    </location>
</feature>
<evidence type="ECO:0000256" key="3">
    <source>
        <dbReference type="ARBA" id="ARBA00022989"/>
    </source>
</evidence>
<dbReference type="PROSITE" id="PS50928">
    <property type="entry name" value="ABC_TM1"/>
    <property type="match status" value="1"/>
</dbReference>
<dbReference type="SUPFAM" id="SSF161098">
    <property type="entry name" value="MetI-like"/>
    <property type="match status" value="1"/>
</dbReference>
<feature type="transmembrane region" description="Helical" evidence="5">
    <location>
        <begin position="7"/>
        <end position="27"/>
    </location>
</feature>
<comment type="subcellular location">
    <subcellularLocation>
        <location evidence="5">Cell membrane</location>
        <topology evidence="5">Multi-pass membrane protein</topology>
    </subcellularLocation>
    <subcellularLocation>
        <location evidence="1">Membrane</location>
        <topology evidence="1">Multi-pass membrane protein</topology>
    </subcellularLocation>
</comment>
<feature type="transmembrane region" description="Helical" evidence="5">
    <location>
        <begin position="156"/>
        <end position="179"/>
    </location>
</feature>
<dbReference type="OrthoDB" id="9785836at2"/>
<dbReference type="EMBL" id="FNCP01000021">
    <property type="protein sequence ID" value="SDH90379.1"/>
    <property type="molecule type" value="Genomic_DNA"/>
</dbReference>
<feature type="transmembrane region" description="Helical" evidence="5">
    <location>
        <begin position="262"/>
        <end position="280"/>
    </location>
</feature>
<evidence type="ECO:0000313" key="7">
    <source>
        <dbReference type="EMBL" id="SDH90379.1"/>
    </source>
</evidence>
<dbReference type="InterPro" id="IPR052730">
    <property type="entry name" value="Sugar_ABC_transporter"/>
</dbReference>
<dbReference type="STRING" id="1121419.SAMN05443529_12188"/>
<evidence type="ECO:0000256" key="5">
    <source>
        <dbReference type="RuleBase" id="RU363032"/>
    </source>
</evidence>
<protein>
    <submittedName>
        <fullName evidence="7">Putative spermidine/putrescine transport system permease protein</fullName>
    </submittedName>
</protein>
<accession>A0A1G8G7L5</accession>
<dbReference type="CDD" id="cd06261">
    <property type="entry name" value="TM_PBP2"/>
    <property type="match status" value="1"/>
</dbReference>
<dbReference type="AlphaFoldDB" id="A0A1G8G7L5"/>
<keyword evidence="5" id="KW-0813">Transport</keyword>
<dbReference type="InterPro" id="IPR000515">
    <property type="entry name" value="MetI-like"/>
</dbReference>
<sequence length="293" mass="33263">MWRNSKPYWLVLPTVSVIVILFFGGLLEGLAHSLGYFPAAGQLDFSARAYHKLLSSKDFWLSLWLTLRISLLATLFSGILGMGISLFFLRNQQRKSRISLWLQGLMNLPLVIPHFVGAYIIVLLFMQSGYLARILYGFGLIQQFEAFPVLTNDPRGWGIILAYTWKEAPFIALMIYPVLKNIYSNWLEVAKVYGAKPWQFFIEVVVPLLLPAWTSSCFIVFAFTFSAFEVPYLLGVTYPQMLPVLSYTLYTNGGWERMPEAMAINVVLTLITGVLGIMAYKLSRRWGMPGGRS</sequence>
<feature type="transmembrane region" description="Helical" evidence="5">
    <location>
        <begin position="230"/>
        <end position="250"/>
    </location>
</feature>
<keyword evidence="3 5" id="KW-1133">Transmembrane helix</keyword>